<dbReference type="HOGENOM" id="CLU_3398443_0_0_6"/>
<sequence length="31" mass="3486">MTLYLPGKAYIAKHLPGLTLLTNCYLHLQAK</sequence>
<keyword evidence="2" id="KW-1185">Reference proteome</keyword>
<evidence type="ECO:0000313" key="1">
    <source>
        <dbReference type="EMBL" id="BAJ03052.1"/>
    </source>
</evidence>
<protein>
    <submittedName>
        <fullName evidence="1">Uncharacterized protein</fullName>
    </submittedName>
</protein>
<dbReference type="AlphaFoldDB" id="D4ZAK7"/>
<dbReference type="KEGG" id="svo:SVI_3081"/>
<organism evidence="1 2">
    <name type="scientific">Shewanella violacea (strain JCM 10179 / CIP 106290 / LMG 19151 / DSS12)</name>
    <dbReference type="NCBI Taxonomy" id="637905"/>
    <lineage>
        <taxon>Bacteria</taxon>
        <taxon>Pseudomonadati</taxon>
        <taxon>Pseudomonadota</taxon>
        <taxon>Gammaproteobacteria</taxon>
        <taxon>Alteromonadales</taxon>
        <taxon>Shewanellaceae</taxon>
        <taxon>Shewanella</taxon>
    </lineage>
</organism>
<dbReference type="Proteomes" id="UP000002350">
    <property type="component" value="Chromosome"/>
</dbReference>
<evidence type="ECO:0000313" key="2">
    <source>
        <dbReference type="Proteomes" id="UP000002350"/>
    </source>
</evidence>
<proteinExistence type="predicted"/>
<dbReference type="STRING" id="637905.SVI_3081"/>
<gene>
    <name evidence="1" type="ordered locus">SVI_3081</name>
</gene>
<reference evidence="2" key="1">
    <citation type="journal article" date="2010" name="Mol. Biosyst.">
        <title>Complete genome sequence and comparative analysis of Shewanella violacea, a psychrophilic and piezophilic bacterium from deep sea floor sediments.</title>
        <authorList>
            <person name="Aono E."/>
            <person name="Baba T."/>
            <person name="Ara T."/>
            <person name="Nishi T."/>
            <person name="Nakamichi T."/>
            <person name="Inamoto E."/>
            <person name="Toyonaga H."/>
            <person name="Hasegawa M."/>
            <person name="Takai Y."/>
            <person name="Okumura Y."/>
            <person name="Baba M."/>
            <person name="Tomita M."/>
            <person name="Kato C."/>
            <person name="Oshima T."/>
            <person name="Nakasone K."/>
            <person name="Mori H."/>
        </authorList>
    </citation>
    <scope>NUCLEOTIDE SEQUENCE [LARGE SCALE GENOMIC DNA]</scope>
    <source>
        <strain evidence="2">JCM 10179 / CIP 106290 / LMG 19151 / DSS12</strain>
    </source>
</reference>
<name>D4ZAK7_SHEVD</name>
<dbReference type="EMBL" id="AP011177">
    <property type="protein sequence ID" value="BAJ03052.1"/>
    <property type="molecule type" value="Genomic_DNA"/>
</dbReference>
<accession>D4ZAK7</accession>